<evidence type="ECO:0000313" key="3">
    <source>
        <dbReference type="EMBL" id="KAL2069111.1"/>
    </source>
</evidence>
<feature type="compositionally biased region" description="Polar residues" evidence="1">
    <location>
        <begin position="78"/>
        <end position="88"/>
    </location>
</feature>
<keyword evidence="4" id="KW-1185">Reference proteome</keyword>
<comment type="caution">
    <text evidence="3">The sequence shown here is derived from an EMBL/GenBank/DDBJ whole genome shotgun (WGS) entry which is preliminary data.</text>
</comment>
<evidence type="ECO:0000259" key="2">
    <source>
        <dbReference type="Pfam" id="PF20150"/>
    </source>
</evidence>
<dbReference type="EMBL" id="JAZHXI010000008">
    <property type="protein sequence ID" value="KAL2069111.1"/>
    <property type="molecule type" value="Genomic_DNA"/>
</dbReference>
<organism evidence="3 4">
    <name type="scientific">Oculimacula yallundae</name>
    <dbReference type="NCBI Taxonomy" id="86028"/>
    <lineage>
        <taxon>Eukaryota</taxon>
        <taxon>Fungi</taxon>
        <taxon>Dikarya</taxon>
        <taxon>Ascomycota</taxon>
        <taxon>Pezizomycotina</taxon>
        <taxon>Leotiomycetes</taxon>
        <taxon>Helotiales</taxon>
        <taxon>Ploettnerulaceae</taxon>
        <taxon>Oculimacula</taxon>
    </lineage>
</organism>
<feature type="domain" description="2EXR" evidence="2">
    <location>
        <begin position="149"/>
        <end position="241"/>
    </location>
</feature>
<dbReference type="PANTHER" id="PTHR35910:SF6">
    <property type="entry name" value="2EXR DOMAIN-CONTAINING PROTEIN"/>
    <property type="match status" value="1"/>
</dbReference>
<dbReference type="InterPro" id="IPR045518">
    <property type="entry name" value="2EXR"/>
</dbReference>
<accession>A0ABR4CHY0</accession>
<dbReference type="Pfam" id="PF20150">
    <property type="entry name" value="2EXR"/>
    <property type="match status" value="1"/>
</dbReference>
<evidence type="ECO:0000256" key="1">
    <source>
        <dbReference type="SAM" id="MobiDB-lite"/>
    </source>
</evidence>
<reference evidence="3 4" key="1">
    <citation type="journal article" date="2024" name="Commun. Biol.">
        <title>Comparative genomic analysis of thermophilic fungi reveals convergent evolutionary adaptations and gene losses.</title>
        <authorList>
            <person name="Steindorff A.S."/>
            <person name="Aguilar-Pontes M.V."/>
            <person name="Robinson A.J."/>
            <person name="Andreopoulos B."/>
            <person name="LaButti K."/>
            <person name="Kuo A."/>
            <person name="Mondo S."/>
            <person name="Riley R."/>
            <person name="Otillar R."/>
            <person name="Haridas S."/>
            <person name="Lipzen A."/>
            <person name="Grimwood J."/>
            <person name="Schmutz J."/>
            <person name="Clum A."/>
            <person name="Reid I.D."/>
            <person name="Moisan M.C."/>
            <person name="Butler G."/>
            <person name="Nguyen T.T.M."/>
            <person name="Dewar K."/>
            <person name="Conant G."/>
            <person name="Drula E."/>
            <person name="Henrissat B."/>
            <person name="Hansel C."/>
            <person name="Singer S."/>
            <person name="Hutchinson M.I."/>
            <person name="de Vries R.P."/>
            <person name="Natvig D.O."/>
            <person name="Powell A.J."/>
            <person name="Tsang A."/>
            <person name="Grigoriev I.V."/>
        </authorList>
    </citation>
    <scope>NUCLEOTIDE SEQUENCE [LARGE SCALE GENOMIC DNA]</scope>
    <source>
        <strain evidence="3 4">CBS 494.80</strain>
    </source>
</reference>
<name>A0ABR4CHY0_9HELO</name>
<gene>
    <name evidence="3" type="ORF">VTL71DRAFT_15449</name>
</gene>
<proteinExistence type="predicted"/>
<feature type="region of interest" description="Disordered" evidence="1">
    <location>
        <begin position="65"/>
        <end position="105"/>
    </location>
</feature>
<feature type="compositionally biased region" description="Basic and acidic residues" evidence="1">
    <location>
        <begin position="89"/>
        <end position="99"/>
    </location>
</feature>
<sequence length="388" mass="43699">MACTNNDQLVLKSSTPTSWELVESDTLTDMMGMLSPATPSQTFTNDEDPATLSLPVSLYESPIEIQDGSKVRPRASFPPNTITTSPDTLESKDSYEPEHQSVSTSVVIPSRELENQHPFTDLVPSSSASATTMSAHPRSDVRLITSDKFTLFPKLPAELRLQVWKEAYSKPRRIEMCTEDYTANWWAELDLDYSALVAVCHESRSEILKTHLFLGKKKNENQKSTSTYHRRILFDGAKDTIVFRRDKFLAYMDLGTWTKQVSLVVLRNIGSIVWEGHQEYFWLPARNTCLNNLVQCVGDRDAIASMSALKTVHFSHYGGIERLVLLGGVREGDSEEDLEQLKWRIGDAVALLIRRATRGGFVLHPGQCNPQKNDHKVQVKLGRLLDTN</sequence>
<dbReference type="Proteomes" id="UP001595075">
    <property type="component" value="Unassembled WGS sequence"/>
</dbReference>
<evidence type="ECO:0000313" key="4">
    <source>
        <dbReference type="Proteomes" id="UP001595075"/>
    </source>
</evidence>
<dbReference type="PANTHER" id="PTHR35910">
    <property type="entry name" value="2EXR DOMAIN-CONTAINING PROTEIN"/>
    <property type="match status" value="1"/>
</dbReference>
<protein>
    <recommendedName>
        <fullName evidence="2">2EXR domain-containing protein</fullName>
    </recommendedName>
</protein>